<dbReference type="OrthoDB" id="5331170at2759"/>
<feature type="compositionally biased region" description="Pro residues" evidence="1">
    <location>
        <begin position="138"/>
        <end position="157"/>
    </location>
</feature>
<name>A0A6A6P166_9PEZI</name>
<keyword evidence="3" id="KW-1185">Reference proteome</keyword>
<evidence type="ECO:0000313" key="2">
    <source>
        <dbReference type="EMBL" id="KAF2457740.1"/>
    </source>
</evidence>
<reference evidence="2" key="1">
    <citation type="journal article" date="2020" name="Stud. Mycol.">
        <title>101 Dothideomycetes genomes: a test case for predicting lifestyles and emergence of pathogens.</title>
        <authorList>
            <person name="Haridas S."/>
            <person name="Albert R."/>
            <person name="Binder M."/>
            <person name="Bloem J."/>
            <person name="Labutti K."/>
            <person name="Salamov A."/>
            <person name="Andreopoulos B."/>
            <person name="Baker S."/>
            <person name="Barry K."/>
            <person name="Bills G."/>
            <person name="Bluhm B."/>
            <person name="Cannon C."/>
            <person name="Castanera R."/>
            <person name="Culley D."/>
            <person name="Daum C."/>
            <person name="Ezra D."/>
            <person name="Gonzalez J."/>
            <person name="Henrissat B."/>
            <person name="Kuo A."/>
            <person name="Liang C."/>
            <person name="Lipzen A."/>
            <person name="Lutzoni F."/>
            <person name="Magnuson J."/>
            <person name="Mondo S."/>
            <person name="Nolan M."/>
            <person name="Ohm R."/>
            <person name="Pangilinan J."/>
            <person name="Park H.-J."/>
            <person name="Ramirez L."/>
            <person name="Alfaro M."/>
            <person name="Sun H."/>
            <person name="Tritt A."/>
            <person name="Yoshinaga Y."/>
            <person name="Zwiers L.-H."/>
            <person name="Turgeon B."/>
            <person name="Goodwin S."/>
            <person name="Spatafora J."/>
            <person name="Crous P."/>
            <person name="Grigoriev I."/>
        </authorList>
    </citation>
    <scope>NUCLEOTIDE SEQUENCE</scope>
    <source>
        <strain evidence="2">ATCC 16933</strain>
    </source>
</reference>
<dbReference type="Proteomes" id="UP000799766">
    <property type="component" value="Unassembled WGS sequence"/>
</dbReference>
<feature type="region of interest" description="Disordered" evidence="1">
    <location>
        <begin position="90"/>
        <end position="200"/>
    </location>
</feature>
<evidence type="ECO:0000256" key="1">
    <source>
        <dbReference type="SAM" id="MobiDB-lite"/>
    </source>
</evidence>
<feature type="compositionally biased region" description="Polar residues" evidence="1">
    <location>
        <begin position="169"/>
        <end position="181"/>
    </location>
</feature>
<gene>
    <name evidence="2" type="ORF">BDY21DRAFT_378860</name>
</gene>
<feature type="compositionally biased region" description="Acidic residues" evidence="1">
    <location>
        <begin position="185"/>
        <end position="195"/>
    </location>
</feature>
<dbReference type="EMBL" id="MU001679">
    <property type="protein sequence ID" value="KAF2457740.1"/>
    <property type="molecule type" value="Genomic_DNA"/>
</dbReference>
<organism evidence="2 3">
    <name type="scientific">Lineolata rhizophorae</name>
    <dbReference type="NCBI Taxonomy" id="578093"/>
    <lineage>
        <taxon>Eukaryota</taxon>
        <taxon>Fungi</taxon>
        <taxon>Dikarya</taxon>
        <taxon>Ascomycota</taxon>
        <taxon>Pezizomycotina</taxon>
        <taxon>Dothideomycetes</taxon>
        <taxon>Dothideomycetes incertae sedis</taxon>
        <taxon>Lineolatales</taxon>
        <taxon>Lineolataceae</taxon>
        <taxon>Lineolata</taxon>
    </lineage>
</organism>
<accession>A0A6A6P166</accession>
<proteinExistence type="predicted"/>
<dbReference type="AlphaFoldDB" id="A0A6A6P166"/>
<protein>
    <submittedName>
        <fullName evidence="2">Uncharacterized protein</fullName>
    </submittedName>
</protein>
<sequence>MQYVPVPTPWDPPPLRLPPRRHHTIQPHYAVVWPRDGRNTSTWGRLKDVLTNHGPDMYVSITPTATAVDAPRREQWSGWVDVPVRRGVFGRQGSRAGGVRQESPVGGGSERRRRHNHATRYDSGLTGTFMSGGVAGPAPAPPTPAPTPGPGTAPSPMPAAHAQPRPHSRLTTAVDSDSGLSTDEAAVDDDEDAFSDGEWPPMPWAHRHSAERYDFRTRKYTTEPAFDSNAWRDVRWQPEPNGIFAQPRAYRTVGGQWWEVMELPGWAEAQRRRNGQGRRRRAPW</sequence>
<evidence type="ECO:0000313" key="3">
    <source>
        <dbReference type="Proteomes" id="UP000799766"/>
    </source>
</evidence>